<accession>A0A7S8IZT0</accession>
<protein>
    <submittedName>
        <fullName evidence="2">Glyoxalase-like domain protein</fullName>
    </submittedName>
</protein>
<dbReference type="SUPFAM" id="SSF54593">
    <property type="entry name" value="Glyoxalase/Bleomycin resistance protein/Dihydroxybiphenyl dioxygenase"/>
    <property type="match status" value="1"/>
</dbReference>
<gene>
    <name evidence="2" type="ORF">Nkreftii_002350</name>
</gene>
<evidence type="ECO:0000313" key="3">
    <source>
        <dbReference type="Proteomes" id="UP000593737"/>
    </source>
</evidence>
<dbReference type="EMBL" id="CP047423">
    <property type="protein sequence ID" value="QPD04576.1"/>
    <property type="molecule type" value="Genomic_DNA"/>
</dbReference>
<dbReference type="Pfam" id="PF00903">
    <property type="entry name" value="Glyoxalase"/>
    <property type="match status" value="1"/>
</dbReference>
<dbReference type="KEGG" id="nkf:Nkreftii_002350"/>
<sequence length="124" mass="13481">MFGNTNAAANIAVRNLETAKHFYEDTIGLKPVGGEGDELIVFRSGNSTINVYRSQYAGTNKATAVTWMLDDVDGAVRKLKAKGVTFEHYDMPGMTREGDVYSGGGMKVAWFKDPDGNVLNIASR</sequence>
<evidence type="ECO:0000313" key="2">
    <source>
        <dbReference type="EMBL" id="QPD04576.1"/>
    </source>
</evidence>
<dbReference type="InterPro" id="IPR029068">
    <property type="entry name" value="Glyas_Bleomycin-R_OHBP_Dase"/>
</dbReference>
<dbReference type="AlphaFoldDB" id="A0A7S8IZT0"/>
<dbReference type="PROSITE" id="PS51819">
    <property type="entry name" value="VOC"/>
    <property type="match status" value="1"/>
</dbReference>
<dbReference type="CDD" id="cd06587">
    <property type="entry name" value="VOC"/>
    <property type="match status" value="1"/>
</dbReference>
<dbReference type="Gene3D" id="3.10.180.10">
    <property type="entry name" value="2,3-Dihydroxybiphenyl 1,2-Dioxygenase, domain 1"/>
    <property type="match status" value="1"/>
</dbReference>
<organism evidence="2 3">
    <name type="scientific">Candidatus Nitrospira kreftii</name>
    <dbReference type="NCBI Taxonomy" id="2652173"/>
    <lineage>
        <taxon>Bacteria</taxon>
        <taxon>Pseudomonadati</taxon>
        <taxon>Nitrospirota</taxon>
        <taxon>Nitrospiria</taxon>
        <taxon>Nitrospirales</taxon>
        <taxon>Nitrospiraceae</taxon>
        <taxon>Nitrospira</taxon>
    </lineage>
</organism>
<name>A0A7S8IZT0_9BACT</name>
<reference evidence="2 3" key="1">
    <citation type="journal article" date="2020" name="ISME J.">
        <title>Enrichment and physiological characterization of a novel comammox Nitrospira indicates ammonium inhibition of complete nitrification.</title>
        <authorList>
            <person name="Sakoula D."/>
            <person name="Koch H."/>
            <person name="Frank J."/>
            <person name="Jetten M.S.M."/>
            <person name="van Kessel M.A.H.J."/>
            <person name="Lucker S."/>
        </authorList>
    </citation>
    <scope>NUCLEOTIDE SEQUENCE [LARGE SCALE GENOMIC DNA]</scope>
    <source>
        <strain evidence="2">Comreactor17</strain>
    </source>
</reference>
<dbReference type="InterPro" id="IPR037523">
    <property type="entry name" value="VOC_core"/>
</dbReference>
<evidence type="ECO:0000259" key="1">
    <source>
        <dbReference type="PROSITE" id="PS51819"/>
    </source>
</evidence>
<proteinExistence type="predicted"/>
<feature type="domain" description="VOC" evidence="1">
    <location>
        <begin position="1"/>
        <end position="124"/>
    </location>
</feature>
<dbReference type="InterPro" id="IPR004360">
    <property type="entry name" value="Glyas_Fos-R_dOase_dom"/>
</dbReference>
<dbReference type="Proteomes" id="UP000593737">
    <property type="component" value="Chromosome"/>
</dbReference>